<comment type="similarity">
    <text evidence="1">Belongs to the NmrA-type oxidoreductase family. Isoflavone reductase subfamily.</text>
</comment>
<dbReference type="PANTHER" id="PTHR43349">
    <property type="entry name" value="PINORESINOL REDUCTASE-RELATED"/>
    <property type="match status" value="1"/>
</dbReference>
<comment type="caution">
    <text evidence="4">The sequence shown here is derived from an EMBL/GenBank/DDBJ whole genome shotgun (WGS) entry which is preliminary data.</text>
</comment>
<evidence type="ECO:0000259" key="3">
    <source>
        <dbReference type="Pfam" id="PF05368"/>
    </source>
</evidence>
<evidence type="ECO:0000313" key="5">
    <source>
        <dbReference type="Proteomes" id="UP000823749"/>
    </source>
</evidence>
<evidence type="ECO:0000313" key="4">
    <source>
        <dbReference type="EMBL" id="KAG5543174.1"/>
    </source>
</evidence>
<feature type="compositionally biased region" description="Pro residues" evidence="2">
    <location>
        <begin position="109"/>
        <end position="119"/>
    </location>
</feature>
<dbReference type="EMBL" id="JACTNZ010000006">
    <property type="protein sequence ID" value="KAG5543174.1"/>
    <property type="molecule type" value="Genomic_DNA"/>
</dbReference>
<dbReference type="Gene3D" id="3.40.50.720">
    <property type="entry name" value="NAD(P)-binding Rossmann-like Domain"/>
    <property type="match status" value="1"/>
</dbReference>
<feature type="compositionally biased region" description="Low complexity" evidence="2">
    <location>
        <begin position="76"/>
        <end position="95"/>
    </location>
</feature>
<name>A0AAV6JST1_9ERIC</name>
<reference evidence="4 5" key="1">
    <citation type="submission" date="2020-08" db="EMBL/GenBank/DDBJ databases">
        <title>Plant Genome Project.</title>
        <authorList>
            <person name="Zhang R.-G."/>
        </authorList>
    </citation>
    <scope>NUCLEOTIDE SEQUENCE [LARGE SCALE GENOMIC DNA]</scope>
    <source>
        <strain evidence="4">WSP0</strain>
        <tissue evidence="4">Leaf</tissue>
    </source>
</reference>
<proteinExistence type="inferred from homology"/>
<dbReference type="AlphaFoldDB" id="A0AAV6JST1"/>
<dbReference type="InterPro" id="IPR036291">
    <property type="entry name" value="NAD(P)-bd_dom_sf"/>
</dbReference>
<protein>
    <recommendedName>
        <fullName evidence="3">NmrA-like domain-containing protein</fullName>
    </recommendedName>
</protein>
<sequence>MAEKSKILIIGGTGYIGKFIVEASVQSSHRTFTLGRESTVSDPAKAKLIDSFKNSGVTLLHVCSSEFSSTVYPEAPILSDDPTPTPSSSSLPEPSCFGSAPNEPLILPSSPPTELPAPPLSEDSPPHRSTRGDLNDHENLVKAIKKVDVVISTVAQMQILDQVKIIAAIKEVGNIKCFVLDLTLGAASPDINYSVFVLAINHSVFVKGDRTNLEIEPSFGVEASELYPDVKYTTVLEYLDQFV</sequence>
<feature type="domain" description="NmrA-like" evidence="3">
    <location>
        <begin position="131"/>
        <end position="179"/>
    </location>
</feature>
<feature type="domain" description="NmrA-like" evidence="3">
    <location>
        <begin position="3"/>
        <end position="62"/>
    </location>
</feature>
<dbReference type="InterPro" id="IPR008030">
    <property type="entry name" value="NmrA-like"/>
</dbReference>
<feature type="region of interest" description="Disordered" evidence="2">
    <location>
        <begin position="74"/>
        <end position="134"/>
    </location>
</feature>
<feature type="domain" description="NmrA-like" evidence="3">
    <location>
        <begin position="197"/>
        <end position="239"/>
    </location>
</feature>
<accession>A0AAV6JST1</accession>
<evidence type="ECO:0000256" key="2">
    <source>
        <dbReference type="SAM" id="MobiDB-lite"/>
    </source>
</evidence>
<feature type="compositionally biased region" description="Basic and acidic residues" evidence="2">
    <location>
        <begin position="124"/>
        <end position="134"/>
    </location>
</feature>
<gene>
    <name evidence="4" type="ORF">RHGRI_016055</name>
</gene>
<dbReference type="InterPro" id="IPR050608">
    <property type="entry name" value="NmrA-type/Isoflavone_red_sf"/>
</dbReference>
<dbReference type="PANTHER" id="PTHR43349:SF35">
    <property type="entry name" value="PHENYLCOUMARAN BENZYLIC ETHER REDUCTASE 1"/>
    <property type="match status" value="1"/>
</dbReference>
<dbReference type="Proteomes" id="UP000823749">
    <property type="component" value="Chromosome 6"/>
</dbReference>
<keyword evidence="5" id="KW-1185">Reference proteome</keyword>
<dbReference type="SUPFAM" id="SSF51735">
    <property type="entry name" value="NAD(P)-binding Rossmann-fold domains"/>
    <property type="match status" value="1"/>
</dbReference>
<dbReference type="Pfam" id="PF05368">
    <property type="entry name" value="NmrA"/>
    <property type="match status" value="3"/>
</dbReference>
<organism evidence="4 5">
    <name type="scientific">Rhododendron griersonianum</name>
    <dbReference type="NCBI Taxonomy" id="479676"/>
    <lineage>
        <taxon>Eukaryota</taxon>
        <taxon>Viridiplantae</taxon>
        <taxon>Streptophyta</taxon>
        <taxon>Embryophyta</taxon>
        <taxon>Tracheophyta</taxon>
        <taxon>Spermatophyta</taxon>
        <taxon>Magnoliopsida</taxon>
        <taxon>eudicotyledons</taxon>
        <taxon>Gunneridae</taxon>
        <taxon>Pentapetalae</taxon>
        <taxon>asterids</taxon>
        <taxon>Ericales</taxon>
        <taxon>Ericaceae</taxon>
        <taxon>Ericoideae</taxon>
        <taxon>Rhodoreae</taxon>
        <taxon>Rhododendron</taxon>
    </lineage>
</organism>
<evidence type="ECO:0000256" key="1">
    <source>
        <dbReference type="ARBA" id="ARBA00005725"/>
    </source>
</evidence>